<sequence>MHRLFGDGPVRFHSREQEEGIRAVLRAETPVTIVLPTGGGKTLLAMLPIMLKERGSMINFAQESERGGRAGETVNSLILVTQRAAEIRLQRRHLSVEAEVMARFIHGATCRRYIMSEYLDGPVLTRSYLDDPEWIRCDHYDEGEHEMRLRTQQDERERQFVEEALGEMTIGYTYYWLASRERDRAVYGHRTQDYPWTQWNRSD</sequence>
<accession>A0A0D2H013</accession>
<evidence type="ECO:0008006" key="3">
    <source>
        <dbReference type="Google" id="ProtNLM"/>
    </source>
</evidence>
<gene>
    <name evidence="1" type="ORF">Z519_12805</name>
</gene>
<feature type="non-terminal residue" evidence="1">
    <location>
        <position position="203"/>
    </location>
</feature>
<dbReference type="EMBL" id="KN847018">
    <property type="protein sequence ID" value="KIW86593.1"/>
    <property type="molecule type" value="Genomic_DNA"/>
</dbReference>
<keyword evidence="2" id="KW-1185">Reference proteome</keyword>
<name>A0A0D2H013_CLAB1</name>
<dbReference type="InterPro" id="IPR027417">
    <property type="entry name" value="P-loop_NTPase"/>
</dbReference>
<dbReference type="AlphaFoldDB" id="A0A0D2H013"/>
<dbReference type="OrthoDB" id="4160772at2759"/>
<evidence type="ECO:0000313" key="1">
    <source>
        <dbReference type="EMBL" id="KIW86593.1"/>
    </source>
</evidence>
<organism evidence="1 2">
    <name type="scientific">Cladophialophora bantiana (strain ATCC 10958 / CBS 173.52 / CDC B-1940 / NIH 8579)</name>
    <name type="common">Xylohypha bantiana</name>
    <dbReference type="NCBI Taxonomy" id="1442370"/>
    <lineage>
        <taxon>Eukaryota</taxon>
        <taxon>Fungi</taxon>
        <taxon>Dikarya</taxon>
        <taxon>Ascomycota</taxon>
        <taxon>Pezizomycotina</taxon>
        <taxon>Eurotiomycetes</taxon>
        <taxon>Chaetothyriomycetidae</taxon>
        <taxon>Chaetothyriales</taxon>
        <taxon>Herpotrichiellaceae</taxon>
        <taxon>Cladophialophora</taxon>
    </lineage>
</organism>
<dbReference type="VEuPathDB" id="FungiDB:Z519_12805"/>
<evidence type="ECO:0000313" key="2">
    <source>
        <dbReference type="Proteomes" id="UP000053789"/>
    </source>
</evidence>
<reference evidence="1" key="1">
    <citation type="submission" date="2015-01" db="EMBL/GenBank/DDBJ databases">
        <title>The Genome Sequence of Cladophialophora bantiana CBS 173.52.</title>
        <authorList>
            <consortium name="The Broad Institute Genomics Platform"/>
            <person name="Cuomo C."/>
            <person name="de Hoog S."/>
            <person name="Gorbushina A."/>
            <person name="Stielow B."/>
            <person name="Teixiera M."/>
            <person name="Abouelleil A."/>
            <person name="Chapman S.B."/>
            <person name="Priest M."/>
            <person name="Young S.K."/>
            <person name="Wortman J."/>
            <person name="Nusbaum C."/>
            <person name="Birren B."/>
        </authorList>
    </citation>
    <scope>NUCLEOTIDE SEQUENCE [LARGE SCALE GENOMIC DNA]</scope>
    <source>
        <strain evidence="1">CBS 173.52</strain>
    </source>
</reference>
<dbReference type="RefSeq" id="XP_016613262.1">
    <property type="nucleotide sequence ID" value="XM_016770510.1"/>
</dbReference>
<proteinExistence type="predicted"/>
<dbReference type="Gene3D" id="3.40.50.300">
    <property type="entry name" value="P-loop containing nucleotide triphosphate hydrolases"/>
    <property type="match status" value="1"/>
</dbReference>
<dbReference type="GeneID" id="27705733"/>
<dbReference type="HOGENOM" id="CLU_1351757_0_0_1"/>
<dbReference type="SUPFAM" id="SSF52540">
    <property type="entry name" value="P-loop containing nucleoside triphosphate hydrolases"/>
    <property type="match status" value="1"/>
</dbReference>
<protein>
    <recommendedName>
        <fullName evidence="3">DEAD/DEAH box helicase domain-containing protein</fullName>
    </recommendedName>
</protein>
<dbReference type="Proteomes" id="UP000053789">
    <property type="component" value="Unassembled WGS sequence"/>
</dbReference>